<dbReference type="FunFam" id="3.80.10.10:FF:000363">
    <property type="entry name" value="Leucine-rich repeat family protein"/>
    <property type="match status" value="1"/>
</dbReference>
<dbReference type="AlphaFoldDB" id="A0A7G8PXC9"/>
<evidence type="ECO:0000256" key="3">
    <source>
        <dbReference type="SAM" id="SignalP"/>
    </source>
</evidence>
<dbReference type="SUPFAM" id="SSF52058">
    <property type="entry name" value="L domain-like"/>
    <property type="match status" value="1"/>
</dbReference>
<accession>A0A7G8PXC9</accession>
<evidence type="ECO:0000259" key="4">
    <source>
        <dbReference type="Pfam" id="PF23598"/>
    </source>
</evidence>
<proteinExistence type="predicted"/>
<keyword evidence="2" id="KW-0677">Repeat</keyword>
<feature type="domain" description="Disease resistance R13L4/SHOC-2-like LRR" evidence="4">
    <location>
        <begin position="80"/>
        <end position="193"/>
    </location>
</feature>
<evidence type="ECO:0000256" key="2">
    <source>
        <dbReference type="ARBA" id="ARBA00022737"/>
    </source>
</evidence>
<name>A0A7G8PXC9_9FLAO</name>
<dbReference type="GO" id="GO:0030313">
    <property type="term" value="C:cell envelope"/>
    <property type="evidence" value="ECO:0007669"/>
    <property type="project" value="UniProtKB-SubCell"/>
</dbReference>
<dbReference type="EMBL" id="CP052909">
    <property type="protein sequence ID" value="QNJ98995.1"/>
    <property type="molecule type" value="Genomic_DNA"/>
</dbReference>
<sequence length="236" mass="25266">MKKTLLTLCSVLCCAVLFAQVPATEKQALLDLYVDTQGDQWINTWDLNEAVADWHGVTVENDHVVSISLLFNNLNGKLPASLGNLSKLRILELSFNKLNGEIPAQLGQLSNLEVLALNANGLSGTIPETLGALSKLKQLHMSSNKLTGTVPASLGNLTAVEVFNVFDNDLKGSLPAELASNNNLRELMIAENDFVNTEIFSVVLLSNSGSGLNLKSPSLSPQAKTIIAIESPEDGN</sequence>
<keyword evidence="1 3" id="KW-0732">Signal</keyword>
<feature type="signal peptide" evidence="3">
    <location>
        <begin position="1"/>
        <end position="19"/>
    </location>
</feature>
<dbReference type="InterPro" id="IPR053211">
    <property type="entry name" value="DNA_repair-toleration"/>
</dbReference>
<dbReference type="InterPro" id="IPR055414">
    <property type="entry name" value="LRR_R13L4/SHOC2-like"/>
</dbReference>
<dbReference type="Pfam" id="PF23598">
    <property type="entry name" value="LRR_14"/>
    <property type="match status" value="1"/>
</dbReference>
<feature type="chain" id="PRO_5028963082" description="Disease resistance R13L4/SHOC-2-like LRR domain-containing protein" evidence="3">
    <location>
        <begin position="20"/>
        <end position="236"/>
    </location>
</feature>
<evidence type="ECO:0000313" key="5">
    <source>
        <dbReference type="EMBL" id="QNJ98995.1"/>
    </source>
</evidence>
<dbReference type="Gene3D" id="3.80.10.10">
    <property type="entry name" value="Ribonuclease Inhibitor"/>
    <property type="match status" value="1"/>
</dbReference>
<keyword evidence="6" id="KW-1185">Reference proteome</keyword>
<organism evidence="5 6">
    <name type="scientific">Constantimarinum furrinae</name>
    <dbReference type="NCBI Taxonomy" id="2562285"/>
    <lineage>
        <taxon>Bacteria</taxon>
        <taxon>Pseudomonadati</taxon>
        <taxon>Bacteroidota</taxon>
        <taxon>Flavobacteriia</taxon>
        <taxon>Flavobacteriales</taxon>
        <taxon>Flavobacteriaceae</taxon>
        <taxon>Altibacter/Constantimarinum group</taxon>
        <taxon>Constantimarinum</taxon>
    </lineage>
</organism>
<dbReference type="InterPro" id="IPR032675">
    <property type="entry name" value="LRR_dom_sf"/>
</dbReference>
<reference evidence="5 6" key="1">
    <citation type="submission" date="2020-04" db="EMBL/GenBank/DDBJ databases">
        <title>Genome sequence of Altibacter aquimarinus strain ALE3EI.</title>
        <authorList>
            <person name="Oh H.-M."/>
            <person name="Jang D."/>
        </authorList>
    </citation>
    <scope>NUCLEOTIDE SEQUENCE [LARGE SCALE GENOMIC DNA]</scope>
    <source>
        <strain evidence="5 6">ALE3EI</strain>
    </source>
</reference>
<dbReference type="PANTHER" id="PTHR48060:SF21">
    <property type="entry name" value="L DOMAIN-LIKE PROTEIN"/>
    <property type="match status" value="1"/>
</dbReference>
<protein>
    <recommendedName>
        <fullName evidence="4">Disease resistance R13L4/SHOC-2-like LRR domain-containing protein</fullName>
    </recommendedName>
</protein>
<evidence type="ECO:0000256" key="1">
    <source>
        <dbReference type="ARBA" id="ARBA00022729"/>
    </source>
</evidence>
<dbReference type="RefSeq" id="WP_186989116.1">
    <property type="nucleotide sequence ID" value="NZ_CP052909.1"/>
</dbReference>
<dbReference type="PANTHER" id="PTHR48060">
    <property type="entry name" value="DNA DAMAGE-REPAIR/TOLERATION PROTEIN DRT100"/>
    <property type="match status" value="1"/>
</dbReference>
<evidence type="ECO:0000313" key="6">
    <source>
        <dbReference type="Proteomes" id="UP000515514"/>
    </source>
</evidence>
<gene>
    <name evidence="5" type="ORF">ALE3EI_2459</name>
</gene>
<dbReference type="KEGG" id="alti:ALE3EI_2459"/>
<dbReference type="Proteomes" id="UP000515514">
    <property type="component" value="Chromosome"/>
</dbReference>